<evidence type="ECO:0000313" key="1">
    <source>
        <dbReference type="EMBL" id="RTQ51476.1"/>
    </source>
</evidence>
<sequence length="84" mass="9479">MDDHFLALGFERWTSQLPLQTTMYVHAHAACDGARLYLAIPRTAPTPDAADEYRRLAETVERFFRKHGGRQPAPLAERPSSLLA</sequence>
<comment type="caution">
    <text evidence="1">The sequence shown here is derived from an EMBL/GenBank/DDBJ whole genome shotgun (WGS) entry which is preliminary data.</text>
</comment>
<gene>
    <name evidence="1" type="ORF">EJV47_06650</name>
</gene>
<dbReference type="RefSeq" id="WP_126692368.1">
    <property type="nucleotide sequence ID" value="NZ_RXOF01000003.1"/>
</dbReference>
<accession>A0A3S0H6P4</accession>
<keyword evidence="2" id="KW-1185">Reference proteome</keyword>
<dbReference type="AlphaFoldDB" id="A0A3S0H6P4"/>
<reference evidence="1 2" key="1">
    <citation type="submission" date="2018-12" db="EMBL/GenBank/DDBJ databases">
        <title>Hymenobacter gummosus sp. nov., isolated from a spring.</title>
        <authorList>
            <person name="Nie L."/>
        </authorList>
    </citation>
    <scope>NUCLEOTIDE SEQUENCE [LARGE SCALE GENOMIC DNA]</scope>
    <source>
        <strain evidence="1 2">KCTC 52166</strain>
    </source>
</reference>
<name>A0A3S0H6P4_9BACT</name>
<dbReference type="OrthoDB" id="886978at2"/>
<proteinExistence type="predicted"/>
<dbReference type="EMBL" id="RXOF01000003">
    <property type="protein sequence ID" value="RTQ51476.1"/>
    <property type="molecule type" value="Genomic_DNA"/>
</dbReference>
<protein>
    <submittedName>
        <fullName evidence="1">Uncharacterized protein</fullName>
    </submittedName>
</protein>
<organism evidence="1 2">
    <name type="scientific">Hymenobacter gummosus</name>
    <dbReference type="NCBI Taxonomy" id="1776032"/>
    <lineage>
        <taxon>Bacteria</taxon>
        <taxon>Pseudomonadati</taxon>
        <taxon>Bacteroidota</taxon>
        <taxon>Cytophagia</taxon>
        <taxon>Cytophagales</taxon>
        <taxon>Hymenobacteraceae</taxon>
        <taxon>Hymenobacter</taxon>
    </lineage>
</organism>
<dbReference type="Proteomes" id="UP000282184">
    <property type="component" value="Unassembled WGS sequence"/>
</dbReference>
<evidence type="ECO:0000313" key="2">
    <source>
        <dbReference type="Proteomes" id="UP000282184"/>
    </source>
</evidence>